<feature type="transmembrane region" description="Helical" evidence="5">
    <location>
        <begin position="63"/>
        <end position="84"/>
    </location>
</feature>
<gene>
    <name evidence="7" type="ORF">IAB04_02040</name>
</gene>
<evidence type="ECO:0000256" key="5">
    <source>
        <dbReference type="SAM" id="Phobius"/>
    </source>
</evidence>
<evidence type="ECO:0000313" key="8">
    <source>
        <dbReference type="Proteomes" id="UP000824111"/>
    </source>
</evidence>
<name>A0A9D1S5L4_9FIRM</name>
<evidence type="ECO:0000256" key="2">
    <source>
        <dbReference type="ARBA" id="ARBA00022692"/>
    </source>
</evidence>
<evidence type="ECO:0000256" key="1">
    <source>
        <dbReference type="ARBA" id="ARBA00004141"/>
    </source>
</evidence>
<evidence type="ECO:0000259" key="6">
    <source>
        <dbReference type="Pfam" id="PF05154"/>
    </source>
</evidence>
<dbReference type="GO" id="GO:0016020">
    <property type="term" value="C:membrane"/>
    <property type="evidence" value="ECO:0007669"/>
    <property type="project" value="UniProtKB-SubCell"/>
</dbReference>
<accession>A0A9D1S5L4</accession>
<keyword evidence="2 5" id="KW-0812">Transmembrane</keyword>
<dbReference type="Proteomes" id="UP000824111">
    <property type="component" value="Unassembled WGS sequence"/>
</dbReference>
<evidence type="ECO:0000313" key="7">
    <source>
        <dbReference type="EMBL" id="HIU48124.1"/>
    </source>
</evidence>
<dbReference type="InterPro" id="IPR007829">
    <property type="entry name" value="TM2"/>
</dbReference>
<proteinExistence type="predicted"/>
<sequence length="105" mass="11228">MRRCPFCGYVQDGRPAIFTDEEPGSRQTFVPADAKSRTVAGFLQIFTGAIGLGRFYLGYKSLGALQIIVSMITCGIGGLIWGMVDGIRMLRGEPATDAAGTPLKP</sequence>
<dbReference type="AlphaFoldDB" id="A0A9D1S5L4"/>
<comment type="subcellular location">
    <subcellularLocation>
        <location evidence="1">Membrane</location>
        <topology evidence="1">Multi-pass membrane protein</topology>
    </subcellularLocation>
</comment>
<keyword evidence="4 5" id="KW-0472">Membrane</keyword>
<reference evidence="7" key="1">
    <citation type="submission" date="2020-10" db="EMBL/GenBank/DDBJ databases">
        <authorList>
            <person name="Gilroy R."/>
        </authorList>
    </citation>
    <scope>NUCLEOTIDE SEQUENCE</scope>
    <source>
        <strain evidence="7">ChiSjej4B22-9803</strain>
    </source>
</reference>
<reference evidence="7" key="2">
    <citation type="journal article" date="2021" name="PeerJ">
        <title>Extensive microbial diversity within the chicken gut microbiome revealed by metagenomics and culture.</title>
        <authorList>
            <person name="Gilroy R."/>
            <person name="Ravi A."/>
            <person name="Getino M."/>
            <person name="Pursley I."/>
            <person name="Horton D.L."/>
            <person name="Alikhan N.F."/>
            <person name="Baker D."/>
            <person name="Gharbi K."/>
            <person name="Hall N."/>
            <person name="Watson M."/>
            <person name="Adriaenssens E.M."/>
            <person name="Foster-Nyarko E."/>
            <person name="Jarju S."/>
            <person name="Secka A."/>
            <person name="Antonio M."/>
            <person name="Oren A."/>
            <person name="Chaudhuri R.R."/>
            <person name="La Ragione R."/>
            <person name="Hildebrand F."/>
            <person name="Pallen M.J."/>
        </authorList>
    </citation>
    <scope>NUCLEOTIDE SEQUENCE</scope>
    <source>
        <strain evidence="7">ChiSjej4B22-9803</strain>
    </source>
</reference>
<comment type="caution">
    <text evidence="7">The sequence shown here is derived from an EMBL/GenBank/DDBJ whole genome shotgun (WGS) entry which is preliminary data.</text>
</comment>
<protein>
    <submittedName>
        <fullName evidence="7">TM2 domain-containing protein</fullName>
    </submittedName>
</protein>
<keyword evidence="3 5" id="KW-1133">Transmembrane helix</keyword>
<dbReference type="EMBL" id="DVND01000051">
    <property type="protein sequence ID" value="HIU48124.1"/>
    <property type="molecule type" value="Genomic_DNA"/>
</dbReference>
<evidence type="ECO:0000256" key="3">
    <source>
        <dbReference type="ARBA" id="ARBA00022989"/>
    </source>
</evidence>
<evidence type="ECO:0000256" key="4">
    <source>
        <dbReference type="ARBA" id="ARBA00023136"/>
    </source>
</evidence>
<feature type="transmembrane region" description="Helical" evidence="5">
    <location>
        <begin position="39"/>
        <end position="57"/>
    </location>
</feature>
<feature type="domain" description="TM2" evidence="6">
    <location>
        <begin position="35"/>
        <end position="86"/>
    </location>
</feature>
<dbReference type="Pfam" id="PF05154">
    <property type="entry name" value="TM2"/>
    <property type="match status" value="1"/>
</dbReference>
<organism evidence="7 8">
    <name type="scientific">Candidatus Avimonoglobus intestinipullorum</name>
    <dbReference type="NCBI Taxonomy" id="2840699"/>
    <lineage>
        <taxon>Bacteria</taxon>
        <taxon>Bacillati</taxon>
        <taxon>Bacillota</taxon>
        <taxon>Clostridia</taxon>
        <taxon>Eubacteriales</taxon>
        <taxon>Candidatus Avimonoglobus</taxon>
    </lineage>
</organism>